<accession>A0AAW1JV36</accession>
<sequence length="176" mass="20250">MYLETCGYQVHSSRSVVTWCIARCYQEFHFMVEWALLSSRRVSPDVIKNSTLWWNGPCFLQGDETTWPRSDFPNSTLPELKKTVQAFVSIDPEPFPMTNFSSYSRLRRVTAYCFRFAKNSALACHDRASGPLISEELQSASTSLLKIAQSQCFPDELKTLTKSLSQKNFNQLLHLY</sequence>
<name>A0AAW1JV36_POPJA</name>
<proteinExistence type="predicted"/>
<gene>
    <name evidence="1" type="ORF">QE152_g26950</name>
</gene>
<evidence type="ECO:0000313" key="1">
    <source>
        <dbReference type="EMBL" id="KAK9708851.1"/>
    </source>
</evidence>
<comment type="caution">
    <text evidence="1">The sequence shown here is derived from an EMBL/GenBank/DDBJ whole genome shotgun (WGS) entry which is preliminary data.</text>
</comment>
<evidence type="ECO:0000313" key="2">
    <source>
        <dbReference type="Proteomes" id="UP001458880"/>
    </source>
</evidence>
<protein>
    <submittedName>
        <fullName evidence="1">Uncharacterized protein</fullName>
    </submittedName>
</protein>
<dbReference type="AlphaFoldDB" id="A0AAW1JV36"/>
<organism evidence="1 2">
    <name type="scientific">Popillia japonica</name>
    <name type="common">Japanese beetle</name>
    <dbReference type="NCBI Taxonomy" id="7064"/>
    <lineage>
        <taxon>Eukaryota</taxon>
        <taxon>Metazoa</taxon>
        <taxon>Ecdysozoa</taxon>
        <taxon>Arthropoda</taxon>
        <taxon>Hexapoda</taxon>
        <taxon>Insecta</taxon>
        <taxon>Pterygota</taxon>
        <taxon>Neoptera</taxon>
        <taxon>Endopterygota</taxon>
        <taxon>Coleoptera</taxon>
        <taxon>Polyphaga</taxon>
        <taxon>Scarabaeiformia</taxon>
        <taxon>Scarabaeidae</taxon>
        <taxon>Rutelinae</taxon>
        <taxon>Popillia</taxon>
    </lineage>
</organism>
<keyword evidence="2" id="KW-1185">Reference proteome</keyword>
<dbReference type="EMBL" id="JASPKY010000320">
    <property type="protein sequence ID" value="KAK9708851.1"/>
    <property type="molecule type" value="Genomic_DNA"/>
</dbReference>
<reference evidence="1 2" key="1">
    <citation type="journal article" date="2024" name="BMC Genomics">
        <title>De novo assembly and annotation of Popillia japonica's genome with initial clues to its potential as an invasive pest.</title>
        <authorList>
            <person name="Cucini C."/>
            <person name="Boschi S."/>
            <person name="Funari R."/>
            <person name="Cardaioli E."/>
            <person name="Iannotti N."/>
            <person name="Marturano G."/>
            <person name="Paoli F."/>
            <person name="Bruttini M."/>
            <person name="Carapelli A."/>
            <person name="Frati F."/>
            <person name="Nardi F."/>
        </authorList>
    </citation>
    <scope>NUCLEOTIDE SEQUENCE [LARGE SCALE GENOMIC DNA]</scope>
    <source>
        <strain evidence="1">DMR45628</strain>
    </source>
</reference>
<dbReference type="Proteomes" id="UP001458880">
    <property type="component" value="Unassembled WGS sequence"/>
</dbReference>